<gene>
    <name evidence="3" type="ORF">A1O9_06550</name>
</gene>
<dbReference type="GO" id="GO:0016787">
    <property type="term" value="F:hydrolase activity"/>
    <property type="evidence" value="ECO:0007669"/>
    <property type="project" value="UniProtKB-KW"/>
</dbReference>
<dbReference type="AlphaFoldDB" id="A0A072PES5"/>
<dbReference type="Proteomes" id="UP000027920">
    <property type="component" value="Unassembled WGS sequence"/>
</dbReference>
<evidence type="ECO:0000313" key="4">
    <source>
        <dbReference type="Proteomes" id="UP000027920"/>
    </source>
</evidence>
<dbReference type="InterPro" id="IPR029058">
    <property type="entry name" value="AB_hydrolase_fold"/>
</dbReference>
<dbReference type="STRING" id="1182545.A0A072PES5"/>
<evidence type="ECO:0000259" key="2">
    <source>
        <dbReference type="Pfam" id="PF20434"/>
    </source>
</evidence>
<dbReference type="PANTHER" id="PTHR48081">
    <property type="entry name" value="AB HYDROLASE SUPERFAMILY PROTEIN C4A8.06C"/>
    <property type="match status" value="1"/>
</dbReference>
<accession>A0A072PES5</accession>
<dbReference type="Gene3D" id="3.40.50.1820">
    <property type="entry name" value="alpha/beta hydrolase"/>
    <property type="match status" value="1"/>
</dbReference>
<name>A0A072PES5_9EURO</name>
<dbReference type="PANTHER" id="PTHR48081:SF33">
    <property type="entry name" value="KYNURENINE FORMAMIDASE"/>
    <property type="match status" value="1"/>
</dbReference>
<organism evidence="3 4">
    <name type="scientific">Exophiala aquamarina CBS 119918</name>
    <dbReference type="NCBI Taxonomy" id="1182545"/>
    <lineage>
        <taxon>Eukaryota</taxon>
        <taxon>Fungi</taxon>
        <taxon>Dikarya</taxon>
        <taxon>Ascomycota</taxon>
        <taxon>Pezizomycotina</taxon>
        <taxon>Eurotiomycetes</taxon>
        <taxon>Chaetothyriomycetidae</taxon>
        <taxon>Chaetothyriales</taxon>
        <taxon>Herpotrichiellaceae</taxon>
        <taxon>Exophiala</taxon>
    </lineage>
</organism>
<dbReference type="GeneID" id="25281467"/>
<dbReference type="ESTHER" id="9euro-a0a072pes5">
    <property type="family name" value="BD-FAE"/>
</dbReference>
<sequence length="320" mass="34934">MDSLSGLGTAIGAIIPPTYKAYQPLLLRNADKIRSTAQQTYSYGPHPRQTLDIYTPSSTAAGGLKNSVLLFLYGGGLVRGDKINPSFAEGLTYSNIGHFFTEHLGVPVVVVDYRLLSHGAVFPSGGEDVALAIDWIEEHFRQERPEGLDLFLMGNSAGGIHVSTFLLAPELAPKRQQITSSSTTGTRLKGAILLSVPFHFERADASRQEVLATYFKDNYLSLSPHGLLKSGIERNSVRDLEDVAVLQITGTLDPEDEILVPNRDFSKEWQQMDRSGSRLRIASLEGHNHLSPVLSLGTGVEAEEAWGQQVIDFVKKSVSC</sequence>
<dbReference type="EMBL" id="AMGV01000004">
    <property type="protein sequence ID" value="KEF58624.1"/>
    <property type="molecule type" value="Genomic_DNA"/>
</dbReference>
<dbReference type="SUPFAM" id="SSF53474">
    <property type="entry name" value="alpha/beta-Hydrolases"/>
    <property type="match status" value="1"/>
</dbReference>
<dbReference type="Pfam" id="PF20434">
    <property type="entry name" value="BD-FAE"/>
    <property type="match status" value="1"/>
</dbReference>
<comment type="caution">
    <text evidence="3">The sequence shown here is derived from an EMBL/GenBank/DDBJ whole genome shotgun (WGS) entry which is preliminary data.</text>
</comment>
<keyword evidence="4" id="KW-1185">Reference proteome</keyword>
<keyword evidence="1" id="KW-0378">Hydrolase</keyword>
<evidence type="ECO:0000256" key="1">
    <source>
        <dbReference type="ARBA" id="ARBA00022801"/>
    </source>
</evidence>
<dbReference type="HOGENOM" id="CLU_012494_8_1_1"/>
<reference evidence="3 4" key="1">
    <citation type="submission" date="2013-03" db="EMBL/GenBank/DDBJ databases">
        <title>The Genome Sequence of Exophiala aquamarina CBS 119918.</title>
        <authorList>
            <consortium name="The Broad Institute Genomics Platform"/>
            <person name="Cuomo C."/>
            <person name="de Hoog S."/>
            <person name="Gorbushina A."/>
            <person name="Walker B."/>
            <person name="Young S.K."/>
            <person name="Zeng Q."/>
            <person name="Gargeya S."/>
            <person name="Fitzgerald M."/>
            <person name="Haas B."/>
            <person name="Abouelleil A."/>
            <person name="Allen A.W."/>
            <person name="Alvarado L."/>
            <person name="Arachchi H.M."/>
            <person name="Berlin A.M."/>
            <person name="Chapman S.B."/>
            <person name="Gainer-Dewar J."/>
            <person name="Goldberg J."/>
            <person name="Griggs A."/>
            <person name="Gujja S."/>
            <person name="Hansen M."/>
            <person name="Howarth C."/>
            <person name="Imamovic A."/>
            <person name="Ireland A."/>
            <person name="Larimer J."/>
            <person name="McCowan C."/>
            <person name="Murphy C."/>
            <person name="Pearson M."/>
            <person name="Poon T.W."/>
            <person name="Priest M."/>
            <person name="Roberts A."/>
            <person name="Saif S."/>
            <person name="Shea T."/>
            <person name="Sisk P."/>
            <person name="Sykes S."/>
            <person name="Wortman J."/>
            <person name="Nusbaum C."/>
            <person name="Birren B."/>
        </authorList>
    </citation>
    <scope>NUCLEOTIDE SEQUENCE [LARGE SCALE GENOMIC DNA]</scope>
    <source>
        <strain evidence="3 4">CBS 119918</strain>
    </source>
</reference>
<protein>
    <recommendedName>
        <fullName evidence="2">BD-FAE-like domain-containing protein</fullName>
    </recommendedName>
</protein>
<dbReference type="InterPro" id="IPR050300">
    <property type="entry name" value="GDXG_lipolytic_enzyme"/>
</dbReference>
<proteinExistence type="predicted"/>
<feature type="domain" description="BD-FAE-like" evidence="2">
    <location>
        <begin position="51"/>
        <end position="164"/>
    </location>
</feature>
<evidence type="ECO:0000313" key="3">
    <source>
        <dbReference type="EMBL" id="KEF58624.1"/>
    </source>
</evidence>
<dbReference type="RefSeq" id="XP_013261214.1">
    <property type="nucleotide sequence ID" value="XM_013405760.1"/>
</dbReference>
<dbReference type="VEuPathDB" id="FungiDB:A1O9_06550"/>
<dbReference type="OrthoDB" id="433474at2759"/>
<dbReference type="InterPro" id="IPR049492">
    <property type="entry name" value="BD-FAE-like_dom"/>
</dbReference>